<reference evidence="2" key="3">
    <citation type="submission" date="2025-09" db="UniProtKB">
        <authorList>
            <consortium name="Ensembl"/>
        </authorList>
    </citation>
    <scope>IDENTIFICATION</scope>
</reference>
<dbReference type="PANTHER" id="PTHR12794:SF0">
    <property type="entry name" value="GEM-ASSOCIATED PROTEIN 2"/>
    <property type="match status" value="1"/>
</dbReference>
<evidence type="ECO:0000256" key="1">
    <source>
        <dbReference type="ARBA" id="ARBA00025758"/>
    </source>
</evidence>
<dbReference type="PANTHER" id="PTHR12794">
    <property type="entry name" value="GEMIN2"/>
    <property type="match status" value="1"/>
</dbReference>
<dbReference type="InterPro" id="IPR035426">
    <property type="entry name" value="Gemin2/Brr1"/>
</dbReference>
<sequence>MQTPRREDPGSEPRHIEDLIPRCLPVEDYDLEDFDPSTPPRNPQEYLRQVQLEAAKCPDFVVKRQTMKVLLSICQPAPDGYSPSLKWQQIQVANFSAVRQSVVKHRAHWQAHTLDQNVMMPKVEDDEEASNPPQGIDYMKVGFPSLHRH</sequence>
<name>A0A8C4TKP2_ERPCA</name>
<dbReference type="GO" id="GO:0032797">
    <property type="term" value="C:SMN complex"/>
    <property type="evidence" value="ECO:0007669"/>
    <property type="project" value="TreeGrafter"/>
</dbReference>
<protein>
    <submittedName>
        <fullName evidence="2">Gem (nuclear organelle) associated protein 2</fullName>
    </submittedName>
</protein>
<proteinExistence type="inferred from homology"/>
<dbReference type="GO" id="GO:0005634">
    <property type="term" value="C:nucleus"/>
    <property type="evidence" value="ECO:0007669"/>
    <property type="project" value="TreeGrafter"/>
</dbReference>
<reference evidence="2" key="1">
    <citation type="submission" date="2021-06" db="EMBL/GenBank/DDBJ databases">
        <authorList>
            <consortium name="Wellcome Sanger Institute Data Sharing"/>
        </authorList>
    </citation>
    <scope>NUCLEOTIDE SEQUENCE [LARGE SCALE GENOMIC DNA]</scope>
</reference>
<dbReference type="Ensembl" id="ENSECRT00000033353.1">
    <property type="protein sequence ID" value="ENSECRP00000032630.1"/>
    <property type="gene ID" value="ENSECRG00000022071.1"/>
</dbReference>
<comment type="similarity">
    <text evidence="1">Belongs to the gemin-2 family.</text>
</comment>
<reference evidence="2" key="2">
    <citation type="submission" date="2025-08" db="UniProtKB">
        <authorList>
            <consortium name="Ensembl"/>
        </authorList>
    </citation>
    <scope>IDENTIFICATION</scope>
</reference>
<dbReference type="Gene3D" id="1.20.5.220">
    <property type="match status" value="1"/>
</dbReference>
<dbReference type="GeneTree" id="ENSGT00390000013814"/>
<dbReference type="Gene3D" id="1.20.58.1070">
    <property type="match status" value="1"/>
</dbReference>
<dbReference type="AlphaFoldDB" id="A0A8C4TKP2"/>
<organism evidence="2 3">
    <name type="scientific">Erpetoichthys calabaricus</name>
    <name type="common">Rope fish</name>
    <name type="synonym">Calamoichthys calabaricus</name>
    <dbReference type="NCBI Taxonomy" id="27687"/>
    <lineage>
        <taxon>Eukaryota</taxon>
        <taxon>Metazoa</taxon>
        <taxon>Chordata</taxon>
        <taxon>Craniata</taxon>
        <taxon>Vertebrata</taxon>
        <taxon>Euteleostomi</taxon>
        <taxon>Actinopterygii</taxon>
        <taxon>Polypteriformes</taxon>
        <taxon>Polypteridae</taxon>
        <taxon>Erpetoichthys</taxon>
    </lineage>
</organism>
<dbReference type="GO" id="GO:0000387">
    <property type="term" value="P:spliceosomal snRNP assembly"/>
    <property type="evidence" value="ECO:0007669"/>
    <property type="project" value="InterPro"/>
</dbReference>
<evidence type="ECO:0000313" key="2">
    <source>
        <dbReference type="Ensembl" id="ENSECRP00000032630.1"/>
    </source>
</evidence>
<dbReference type="Pfam" id="PF04938">
    <property type="entry name" value="SIP1"/>
    <property type="match status" value="1"/>
</dbReference>
<accession>A0A8C4TKP2</accession>
<dbReference type="Proteomes" id="UP000694620">
    <property type="component" value="Chromosome 18"/>
</dbReference>
<evidence type="ECO:0000313" key="3">
    <source>
        <dbReference type="Proteomes" id="UP000694620"/>
    </source>
</evidence>
<keyword evidence="3" id="KW-1185">Reference proteome</keyword>